<gene>
    <name evidence="1" type="ORF">AAIG11_00110</name>
</gene>
<keyword evidence="2" id="KW-1185">Reference proteome</keyword>
<dbReference type="CDD" id="cd17040">
    <property type="entry name" value="Ubl_MoaD_like"/>
    <property type="match status" value="1"/>
</dbReference>
<accession>A0ABU9VQZ3</accession>
<dbReference type="NCBIfam" id="TIGR01687">
    <property type="entry name" value="moaD_arch"/>
    <property type="match status" value="1"/>
</dbReference>
<evidence type="ECO:0000313" key="1">
    <source>
        <dbReference type="EMBL" id="MEN1758861.1"/>
    </source>
</evidence>
<dbReference type="Gene3D" id="3.10.20.30">
    <property type="match status" value="1"/>
</dbReference>
<dbReference type="PANTHER" id="PTHR38031">
    <property type="entry name" value="SULFUR CARRIER PROTEIN SLR0821-RELATED"/>
    <property type="match status" value="1"/>
</dbReference>
<dbReference type="Proteomes" id="UP001407405">
    <property type="component" value="Unassembled WGS sequence"/>
</dbReference>
<dbReference type="InterPro" id="IPR052045">
    <property type="entry name" value="Sulfur_Carrier/Prot_Modifier"/>
</dbReference>
<dbReference type="Pfam" id="PF02597">
    <property type="entry name" value="ThiS"/>
    <property type="match status" value="1"/>
</dbReference>
<sequence>MTITVKVLGPLINIVGSATFTLDVKPGTTVREMLQQVFSIYGDTMKAQVMNEAGTDLAPYYKILINGRNSKLMHYMDTVLAEDQVVHIMPPVAGG</sequence>
<dbReference type="InterPro" id="IPR010038">
    <property type="entry name" value="MoaD_arc-typ"/>
</dbReference>
<comment type="caution">
    <text evidence="1">The sequence shown here is derived from an EMBL/GenBank/DDBJ whole genome shotgun (WGS) entry which is preliminary data.</text>
</comment>
<organism evidence="1 2">
    <name type="scientific">Anoxynatronum sibiricum</name>
    <dbReference type="NCBI Taxonomy" id="210623"/>
    <lineage>
        <taxon>Bacteria</taxon>
        <taxon>Bacillati</taxon>
        <taxon>Bacillota</taxon>
        <taxon>Clostridia</taxon>
        <taxon>Eubacteriales</taxon>
        <taxon>Clostridiaceae</taxon>
        <taxon>Anoxynatronum</taxon>
    </lineage>
</organism>
<dbReference type="RefSeq" id="WP_343184248.1">
    <property type="nucleotide sequence ID" value="NZ_JBCITM010000001.1"/>
</dbReference>
<dbReference type="InterPro" id="IPR012675">
    <property type="entry name" value="Beta-grasp_dom_sf"/>
</dbReference>
<dbReference type="EMBL" id="JBCITM010000001">
    <property type="protein sequence ID" value="MEN1758861.1"/>
    <property type="molecule type" value="Genomic_DNA"/>
</dbReference>
<reference evidence="1 2" key="1">
    <citation type="submission" date="2024-04" db="EMBL/GenBank/DDBJ databases">
        <title>Genome sequencing and metabolic network reconstruction of aminoacids and betaine degradation by Anoxynatronum sibiricum.</title>
        <authorList>
            <person name="Detkova E.N."/>
            <person name="Boltjanskaja Y.V."/>
            <person name="Mardanov A.V."/>
            <person name="Kevbrin V."/>
        </authorList>
    </citation>
    <scope>NUCLEOTIDE SEQUENCE [LARGE SCALE GENOMIC DNA]</scope>
    <source>
        <strain evidence="1 2">Z-7981</strain>
    </source>
</reference>
<proteinExistence type="predicted"/>
<name>A0ABU9VQZ3_9CLOT</name>
<dbReference type="InterPro" id="IPR003749">
    <property type="entry name" value="ThiS/MoaD-like"/>
</dbReference>
<dbReference type="PANTHER" id="PTHR38031:SF1">
    <property type="entry name" value="SULFUR CARRIER PROTEIN CYSO"/>
    <property type="match status" value="1"/>
</dbReference>
<protein>
    <submittedName>
        <fullName evidence="1">MoaD family protein</fullName>
    </submittedName>
</protein>
<dbReference type="InterPro" id="IPR016155">
    <property type="entry name" value="Mopterin_synth/thiamin_S_b"/>
</dbReference>
<dbReference type="SUPFAM" id="SSF54285">
    <property type="entry name" value="MoaD/ThiS"/>
    <property type="match status" value="1"/>
</dbReference>
<evidence type="ECO:0000313" key="2">
    <source>
        <dbReference type="Proteomes" id="UP001407405"/>
    </source>
</evidence>